<dbReference type="InterPro" id="IPR029056">
    <property type="entry name" value="Ribokinase-like"/>
</dbReference>
<evidence type="ECO:0000313" key="2">
    <source>
        <dbReference type="EMBL" id="MCW5321163.1"/>
    </source>
</evidence>
<dbReference type="PANTHER" id="PTHR20858">
    <property type="entry name" value="PHOSPHOMETHYLPYRIMIDINE KINASE"/>
    <property type="match status" value="1"/>
</dbReference>
<dbReference type="RefSeq" id="WP_029554592.1">
    <property type="nucleotide sequence ID" value="NZ_QZCV01000001.1"/>
</dbReference>
<dbReference type="GO" id="GO:0016301">
    <property type="term" value="F:kinase activity"/>
    <property type="evidence" value="ECO:0007669"/>
    <property type="project" value="UniProtKB-KW"/>
</dbReference>
<evidence type="ECO:0000259" key="1">
    <source>
        <dbReference type="Pfam" id="PF08543"/>
    </source>
</evidence>
<keyword evidence="2" id="KW-0808">Transferase</keyword>
<accession>A0ABT3KS80</accession>
<gene>
    <name evidence="2" type="ORF">D5039_08320</name>
</gene>
<keyword evidence="2" id="KW-0418">Kinase</keyword>
<comment type="caution">
    <text evidence="2">The sequence shown here is derived from an EMBL/GenBank/DDBJ whole genome shotgun (WGS) entry which is preliminary data.</text>
</comment>
<dbReference type="GeneID" id="77321034"/>
<dbReference type="EMBL" id="QZCW01000001">
    <property type="protein sequence ID" value="MCW5321163.1"/>
    <property type="molecule type" value="Genomic_DNA"/>
</dbReference>
<sequence>MATQAPSPPSGIIVPEDGAAQETSPACVLTFNASDPSGAGGLTADITAIASVGGHPMAVVTGAYERDTTGIFDHFSFDDEAVTDQAQAVLEDLPVQAIKIGFVGSPENISAIARITTDYDEVPVIAYMPNLSWWHDELIDAYMDAFENLLLPQTSVLVGNHSTLWRWLLPDWTGSSSPCARDIARAASALGVPYTLVTGIPLPEQFVENVLASPHEVLGSGKYELFDATFCGAGDTLSAALTALVASGNGLGEATGEALSYLDRCLSAGFRPGMGHIVPDRMFWAQSDDGDEEEAATIDEAQTIEGFVMPPHDTKH</sequence>
<organism evidence="2 3">
    <name type="scientific">Verminephrobacter aporrectodeae subsp. tuberculatae</name>
    <dbReference type="NCBI Taxonomy" id="1110392"/>
    <lineage>
        <taxon>Bacteria</taxon>
        <taxon>Pseudomonadati</taxon>
        <taxon>Pseudomonadota</taxon>
        <taxon>Betaproteobacteria</taxon>
        <taxon>Burkholderiales</taxon>
        <taxon>Comamonadaceae</taxon>
        <taxon>Verminephrobacter</taxon>
    </lineage>
</organism>
<evidence type="ECO:0000313" key="3">
    <source>
        <dbReference type="Proteomes" id="UP001208935"/>
    </source>
</evidence>
<dbReference type="Proteomes" id="UP001208935">
    <property type="component" value="Unassembled WGS sequence"/>
</dbReference>
<dbReference type="Pfam" id="PF08543">
    <property type="entry name" value="Phos_pyr_kin"/>
    <property type="match status" value="1"/>
</dbReference>
<name>A0ABT3KS80_9BURK</name>
<feature type="domain" description="Pyridoxamine kinase/Phosphomethylpyrimidine kinase" evidence="1">
    <location>
        <begin position="35"/>
        <end position="277"/>
    </location>
</feature>
<protein>
    <submittedName>
        <fullName evidence="2">Hydroxymethylpyrimidine/phosphomethylpyrimidine kinase</fullName>
    </submittedName>
</protein>
<dbReference type="InterPro" id="IPR013749">
    <property type="entry name" value="PM/HMP-P_kinase-1"/>
</dbReference>
<keyword evidence="3" id="KW-1185">Reference proteome</keyword>
<dbReference type="SUPFAM" id="SSF53613">
    <property type="entry name" value="Ribokinase-like"/>
    <property type="match status" value="1"/>
</dbReference>
<dbReference type="PANTHER" id="PTHR20858:SF17">
    <property type="entry name" value="HYDROXYMETHYLPYRIMIDINE_PHOSPHOMETHYLPYRIMIDINE KINASE THI20-RELATED"/>
    <property type="match status" value="1"/>
</dbReference>
<proteinExistence type="predicted"/>
<dbReference type="Gene3D" id="3.40.1190.20">
    <property type="match status" value="1"/>
</dbReference>
<reference evidence="3" key="1">
    <citation type="submission" date="2023-07" db="EMBL/GenBank/DDBJ databases">
        <title>Verminephrobacter genomes.</title>
        <authorList>
            <person name="Lund M.B."/>
        </authorList>
    </citation>
    <scope>NUCLEOTIDE SEQUENCE [LARGE SCALE GENOMIC DNA]</scope>
    <source>
        <strain evidence="3">AtM5-05</strain>
    </source>
</reference>